<evidence type="ECO:0000256" key="1">
    <source>
        <dbReference type="SAM" id="SignalP"/>
    </source>
</evidence>
<protein>
    <submittedName>
        <fullName evidence="4">Uncharacterized protein LOC106172096</fullName>
    </submittedName>
</protein>
<evidence type="ECO:0000313" key="3">
    <source>
        <dbReference type="Proteomes" id="UP000085678"/>
    </source>
</evidence>
<gene>
    <name evidence="4" type="primary">LOC106172096</name>
</gene>
<dbReference type="AlphaFoldDB" id="A0A1S3JCU6"/>
<reference evidence="4" key="1">
    <citation type="submission" date="2025-08" db="UniProtKB">
        <authorList>
            <consortium name="RefSeq"/>
        </authorList>
    </citation>
    <scope>IDENTIFICATION</scope>
    <source>
        <tissue evidence="4">Gonads</tissue>
    </source>
</reference>
<dbReference type="RefSeq" id="XP_013408143.1">
    <property type="nucleotide sequence ID" value="XM_013552689.1"/>
</dbReference>
<evidence type="ECO:0000313" key="4">
    <source>
        <dbReference type="RefSeq" id="XP_013408143.1"/>
    </source>
</evidence>
<keyword evidence="1" id="KW-0732">Signal</keyword>
<feature type="domain" description="EB" evidence="2">
    <location>
        <begin position="180"/>
        <end position="224"/>
    </location>
</feature>
<sequence length="230" mass="25837">MGSNFKDKGILCLLVILGCILEISQSQEVIQLNLCLNTRLVIPPCTGGKKINIILESYGRNPEGVERCQPHPTIDCTIRGDVFINLCQGKTECSPRFRPVPYYPIKASKCPQIETDDVEILTNYLHLEYQCLDRIRSRISLNQPCELNLDRCKDNNAHCDPDFLQCRCVKGYFAKIINGNPVCVPHIPLNGLCAVPDICNSTNAECRGGRCRCKPDFYEKYGSCGEFLLC</sequence>
<organism evidence="3 4">
    <name type="scientific">Lingula anatina</name>
    <name type="common">Brachiopod</name>
    <name type="synonym">Lingula unguis</name>
    <dbReference type="NCBI Taxonomy" id="7574"/>
    <lineage>
        <taxon>Eukaryota</taxon>
        <taxon>Metazoa</taxon>
        <taxon>Spiralia</taxon>
        <taxon>Lophotrochozoa</taxon>
        <taxon>Brachiopoda</taxon>
        <taxon>Linguliformea</taxon>
        <taxon>Lingulata</taxon>
        <taxon>Lingulida</taxon>
        <taxon>Linguloidea</taxon>
        <taxon>Lingulidae</taxon>
        <taxon>Lingula</taxon>
    </lineage>
</organism>
<dbReference type="GeneID" id="106172096"/>
<evidence type="ECO:0000259" key="2">
    <source>
        <dbReference type="Pfam" id="PF01683"/>
    </source>
</evidence>
<dbReference type="KEGG" id="lak:106172096"/>
<dbReference type="CDD" id="cd22823">
    <property type="entry name" value="Gal_Rha_Lectin"/>
    <property type="match status" value="1"/>
</dbReference>
<dbReference type="Proteomes" id="UP000085678">
    <property type="component" value="Unplaced"/>
</dbReference>
<proteinExistence type="predicted"/>
<dbReference type="Pfam" id="PF01683">
    <property type="entry name" value="EB"/>
    <property type="match status" value="1"/>
</dbReference>
<dbReference type="PROSITE" id="PS51257">
    <property type="entry name" value="PROKAR_LIPOPROTEIN"/>
    <property type="match status" value="1"/>
</dbReference>
<feature type="chain" id="PRO_5010295474" evidence="1">
    <location>
        <begin position="27"/>
        <end position="230"/>
    </location>
</feature>
<feature type="signal peptide" evidence="1">
    <location>
        <begin position="1"/>
        <end position="26"/>
    </location>
</feature>
<keyword evidence="3" id="KW-1185">Reference proteome</keyword>
<accession>A0A1S3JCU6</accession>
<dbReference type="InterPro" id="IPR006149">
    <property type="entry name" value="EB_dom"/>
</dbReference>
<name>A0A1S3JCU6_LINAN</name>
<dbReference type="InParanoid" id="A0A1S3JCU6"/>